<dbReference type="GeneID" id="17322510"/>
<protein>
    <submittedName>
        <fullName evidence="2">Uncharacterized protein</fullName>
    </submittedName>
</protein>
<keyword evidence="3" id="KW-1185">Reference proteome</keyword>
<evidence type="ECO:0000313" key="2">
    <source>
        <dbReference type="EMBL" id="CDF34974.1"/>
    </source>
</evidence>
<dbReference type="Gramene" id="CDF34974">
    <property type="protein sequence ID" value="CDF34974"/>
    <property type="gene ID" value="CHC_T00003306001"/>
</dbReference>
<dbReference type="Proteomes" id="UP000012073">
    <property type="component" value="Unassembled WGS sequence"/>
</dbReference>
<accession>R7QAC2</accession>
<dbReference type="RefSeq" id="XP_005714793.1">
    <property type="nucleotide sequence ID" value="XM_005714736.1"/>
</dbReference>
<reference evidence="3" key="1">
    <citation type="journal article" date="2013" name="Proc. Natl. Acad. Sci. U.S.A.">
        <title>Genome structure and metabolic features in the red seaweed Chondrus crispus shed light on evolution of the Archaeplastida.</title>
        <authorList>
            <person name="Collen J."/>
            <person name="Porcel B."/>
            <person name="Carre W."/>
            <person name="Ball S.G."/>
            <person name="Chaparro C."/>
            <person name="Tonon T."/>
            <person name="Barbeyron T."/>
            <person name="Michel G."/>
            <person name="Noel B."/>
            <person name="Valentin K."/>
            <person name="Elias M."/>
            <person name="Artiguenave F."/>
            <person name="Arun A."/>
            <person name="Aury J.M."/>
            <person name="Barbosa-Neto J.F."/>
            <person name="Bothwell J.H."/>
            <person name="Bouget F.Y."/>
            <person name="Brillet L."/>
            <person name="Cabello-Hurtado F."/>
            <person name="Capella-Gutierrez S."/>
            <person name="Charrier B."/>
            <person name="Cladiere L."/>
            <person name="Cock J.M."/>
            <person name="Coelho S.M."/>
            <person name="Colleoni C."/>
            <person name="Czjzek M."/>
            <person name="Da Silva C."/>
            <person name="Delage L."/>
            <person name="Denoeud F."/>
            <person name="Deschamps P."/>
            <person name="Dittami S.M."/>
            <person name="Gabaldon T."/>
            <person name="Gachon C.M."/>
            <person name="Groisillier A."/>
            <person name="Herve C."/>
            <person name="Jabbari K."/>
            <person name="Katinka M."/>
            <person name="Kloareg B."/>
            <person name="Kowalczyk N."/>
            <person name="Labadie K."/>
            <person name="Leblanc C."/>
            <person name="Lopez P.J."/>
            <person name="McLachlan D.H."/>
            <person name="Meslet-Cladiere L."/>
            <person name="Moustafa A."/>
            <person name="Nehr Z."/>
            <person name="Nyvall Collen P."/>
            <person name="Panaud O."/>
            <person name="Partensky F."/>
            <person name="Poulain J."/>
            <person name="Rensing S.A."/>
            <person name="Rousvoal S."/>
            <person name="Samson G."/>
            <person name="Symeonidi A."/>
            <person name="Weissenbach J."/>
            <person name="Zambounis A."/>
            <person name="Wincker P."/>
            <person name="Boyen C."/>
        </authorList>
    </citation>
    <scope>NUCLEOTIDE SEQUENCE [LARGE SCALE GENOMIC DNA]</scope>
    <source>
        <strain evidence="3">cv. Stackhouse</strain>
    </source>
</reference>
<dbReference type="EMBL" id="HG001713">
    <property type="protein sequence ID" value="CDF34974.1"/>
    <property type="molecule type" value="Genomic_DNA"/>
</dbReference>
<feature type="region of interest" description="Disordered" evidence="1">
    <location>
        <begin position="16"/>
        <end position="45"/>
    </location>
</feature>
<proteinExistence type="predicted"/>
<evidence type="ECO:0000256" key="1">
    <source>
        <dbReference type="SAM" id="MobiDB-lite"/>
    </source>
</evidence>
<dbReference type="KEGG" id="ccp:CHC_T00003306001"/>
<sequence>MALLCLLCQQTPRRSRNRRRHFSDKSGALLHRSERKARPNISRCS</sequence>
<evidence type="ECO:0000313" key="3">
    <source>
        <dbReference type="Proteomes" id="UP000012073"/>
    </source>
</evidence>
<gene>
    <name evidence="2" type="ORF">CHC_T00003306001</name>
</gene>
<dbReference type="AlphaFoldDB" id="R7QAC2"/>
<organism evidence="2 3">
    <name type="scientific">Chondrus crispus</name>
    <name type="common">Carrageen Irish moss</name>
    <name type="synonym">Polymorpha crispa</name>
    <dbReference type="NCBI Taxonomy" id="2769"/>
    <lineage>
        <taxon>Eukaryota</taxon>
        <taxon>Rhodophyta</taxon>
        <taxon>Florideophyceae</taxon>
        <taxon>Rhodymeniophycidae</taxon>
        <taxon>Gigartinales</taxon>
        <taxon>Gigartinaceae</taxon>
        <taxon>Chondrus</taxon>
    </lineage>
</organism>
<name>R7QAC2_CHOCR</name>